<comment type="similarity">
    <text evidence="2 9">Belongs to the GSP F family.</text>
</comment>
<evidence type="ECO:0000256" key="7">
    <source>
        <dbReference type="ARBA" id="ARBA00022989"/>
    </source>
</evidence>
<feature type="domain" description="Type II secretion system protein GspF" evidence="11">
    <location>
        <begin position="70"/>
        <end position="193"/>
    </location>
</feature>
<evidence type="ECO:0000256" key="5">
    <source>
        <dbReference type="ARBA" id="ARBA00022519"/>
    </source>
</evidence>
<feature type="domain" description="Type II secretion system protein GspF" evidence="11">
    <location>
        <begin position="277"/>
        <end position="396"/>
    </location>
</feature>
<evidence type="ECO:0000256" key="2">
    <source>
        <dbReference type="ARBA" id="ARBA00005745"/>
    </source>
</evidence>
<keyword evidence="4" id="KW-1003">Cell membrane</keyword>
<dbReference type="PANTHER" id="PTHR30012">
    <property type="entry name" value="GENERAL SECRETION PATHWAY PROTEIN"/>
    <property type="match status" value="1"/>
</dbReference>
<organism evidence="12 13">
    <name type="scientific">Deinococcus soli</name>
    <name type="common">ex Cha et al. 2016</name>
    <dbReference type="NCBI Taxonomy" id="1309411"/>
    <lineage>
        <taxon>Bacteria</taxon>
        <taxon>Thermotogati</taxon>
        <taxon>Deinococcota</taxon>
        <taxon>Deinococci</taxon>
        <taxon>Deinococcales</taxon>
        <taxon>Deinococcaceae</taxon>
        <taxon>Deinococcus</taxon>
    </lineage>
</organism>
<evidence type="ECO:0000256" key="3">
    <source>
        <dbReference type="ARBA" id="ARBA00022448"/>
    </source>
</evidence>
<evidence type="ECO:0000256" key="1">
    <source>
        <dbReference type="ARBA" id="ARBA00004429"/>
    </source>
</evidence>
<reference evidence="12" key="1">
    <citation type="submission" date="2023-07" db="EMBL/GenBank/DDBJ databases">
        <title>Sorghum-associated microbial communities from plants grown in Nebraska, USA.</title>
        <authorList>
            <person name="Schachtman D."/>
        </authorList>
    </citation>
    <scope>NUCLEOTIDE SEQUENCE</scope>
    <source>
        <strain evidence="12">BE330</strain>
    </source>
</reference>
<dbReference type="FunFam" id="1.20.81.30:FF:000001">
    <property type="entry name" value="Type II secretion system protein F"/>
    <property type="match status" value="2"/>
</dbReference>
<keyword evidence="8 10" id="KW-0472">Membrane</keyword>
<dbReference type="PRINTS" id="PR00812">
    <property type="entry name" value="BCTERIALGSPF"/>
</dbReference>
<dbReference type="Pfam" id="PF00482">
    <property type="entry name" value="T2SSF"/>
    <property type="match status" value="2"/>
</dbReference>
<keyword evidence="7 10" id="KW-1133">Transmembrane helix</keyword>
<evidence type="ECO:0000313" key="12">
    <source>
        <dbReference type="EMBL" id="MDR6218491.1"/>
    </source>
</evidence>
<protein>
    <submittedName>
        <fullName evidence="12">Type IV pilus assembly protein PilC</fullName>
    </submittedName>
</protein>
<evidence type="ECO:0000256" key="9">
    <source>
        <dbReference type="RuleBase" id="RU003923"/>
    </source>
</evidence>
<dbReference type="EMBL" id="JAVDQK010000004">
    <property type="protein sequence ID" value="MDR6218491.1"/>
    <property type="molecule type" value="Genomic_DNA"/>
</dbReference>
<dbReference type="PROSITE" id="PS00874">
    <property type="entry name" value="T2SP_F"/>
    <property type="match status" value="1"/>
</dbReference>
<dbReference type="InterPro" id="IPR001992">
    <property type="entry name" value="T2SS_GspF/T4SS_PilC_CS"/>
</dbReference>
<comment type="caution">
    <text evidence="12">The sequence shown here is derived from an EMBL/GenBank/DDBJ whole genome shotgun (WGS) entry which is preliminary data.</text>
</comment>
<dbReference type="InterPro" id="IPR018076">
    <property type="entry name" value="T2SS_GspF_dom"/>
</dbReference>
<dbReference type="AlphaFoldDB" id="A0AAE3XCG2"/>
<accession>A0AAE3XCG2</accession>
<keyword evidence="3 9" id="KW-0813">Transport</keyword>
<evidence type="ECO:0000256" key="4">
    <source>
        <dbReference type="ARBA" id="ARBA00022475"/>
    </source>
</evidence>
<evidence type="ECO:0000256" key="6">
    <source>
        <dbReference type="ARBA" id="ARBA00022692"/>
    </source>
</evidence>
<feature type="transmembrane region" description="Helical" evidence="10">
    <location>
        <begin position="377"/>
        <end position="400"/>
    </location>
</feature>
<proteinExistence type="inferred from homology"/>
<dbReference type="PANTHER" id="PTHR30012:SF0">
    <property type="entry name" value="TYPE II SECRETION SYSTEM PROTEIN F-RELATED"/>
    <property type="match status" value="1"/>
</dbReference>
<dbReference type="RefSeq" id="WP_309855025.1">
    <property type="nucleotide sequence ID" value="NZ_JAVDQJ010000005.1"/>
</dbReference>
<comment type="subcellular location">
    <subcellularLocation>
        <location evidence="1">Cell inner membrane</location>
        <topology evidence="1">Multi-pass membrane protein</topology>
    </subcellularLocation>
    <subcellularLocation>
        <location evidence="9">Cell membrane</location>
        <topology evidence="9">Multi-pass membrane protein</topology>
    </subcellularLocation>
</comment>
<evidence type="ECO:0000256" key="10">
    <source>
        <dbReference type="SAM" id="Phobius"/>
    </source>
</evidence>
<dbReference type="InterPro" id="IPR003004">
    <property type="entry name" value="GspF/PilC"/>
</dbReference>
<feature type="transmembrane region" description="Helical" evidence="10">
    <location>
        <begin position="224"/>
        <end position="241"/>
    </location>
</feature>
<evidence type="ECO:0000313" key="13">
    <source>
        <dbReference type="Proteomes" id="UP001185331"/>
    </source>
</evidence>
<evidence type="ECO:0000259" key="11">
    <source>
        <dbReference type="Pfam" id="PF00482"/>
    </source>
</evidence>
<feature type="transmembrane region" description="Helical" evidence="10">
    <location>
        <begin position="174"/>
        <end position="196"/>
    </location>
</feature>
<dbReference type="GO" id="GO:0015628">
    <property type="term" value="P:protein secretion by the type II secretion system"/>
    <property type="evidence" value="ECO:0007669"/>
    <property type="project" value="TreeGrafter"/>
</dbReference>
<name>A0AAE3XCG2_9DEIO</name>
<dbReference type="GO" id="GO:0005886">
    <property type="term" value="C:plasma membrane"/>
    <property type="evidence" value="ECO:0007669"/>
    <property type="project" value="UniProtKB-SubCell"/>
</dbReference>
<evidence type="ECO:0000256" key="8">
    <source>
        <dbReference type="ARBA" id="ARBA00023136"/>
    </source>
</evidence>
<gene>
    <name evidence="12" type="ORF">J2Y00_002054</name>
</gene>
<dbReference type="Proteomes" id="UP001185331">
    <property type="component" value="Unassembled WGS sequence"/>
</dbReference>
<keyword evidence="5" id="KW-0997">Cell inner membrane</keyword>
<keyword evidence="6 9" id="KW-0812">Transmembrane</keyword>
<dbReference type="Gene3D" id="1.20.81.30">
    <property type="entry name" value="Type II secretion system (T2SS), domain F"/>
    <property type="match status" value="2"/>
</dbReference>
<sequence>MPQYAYTARDATGGPVQDTIEGDTLEAVTQALFSRGLTPTSIEENRTGLKKDISIGFMKRYPNKLQLAVFSKQFSVLLRAGVPVARALNTLRLQATNVVFQEILGEVLRDIETGGGLTAALRNHPKVFNTIYVSLVESGEKSGTIEITLGQLAHMLEKEVVLERKIKSALTYPGFVFSAAMLITYFLMTSIVPQFATILTDMGTKLPLITQIVMGLSDILRTKSYLIAIAIAAVVFGYRAYAATEKGRLQLDTLLLKVPIFGNLIKKTMLARINRATGVMLRSGLNIIEVLTIAQEISGNRVMQNALSDIASNVEMGETMYDSFSRYDKLFPPIMTGMIQIGEDSGSIDELLSQVAEFYDEEVNEIAGSLASLIEPVLTVFMGSVVAIIVLAMFLPYFSIISTLSQ</sequence>
<dbReference type="InterPro" id="IPR042094">
    <property type="entry name" value="T2SS_GspF_sf"/>
</dbReference>